<evidence type="ECO:0000256" key="4">
    <source>
        <dbReference type="ARBA" id="ARBA00022989"/>
    </source>
</evidence>
<keyword evidence="2" id="KW-1003">Cell membrane</keyword>
<organism evidence="8 9">
    <name type="scientific">Longibaculum muris</name>
    <dbReference type="NCBI Taxonomy" id="1796628"/>
    <lineage>
        <taxon>Bacteria</taxon>
        <taxon>Bacillati</taxon>
        <taxon>Bacillota</taxon>
        <taxon>Erysipelotrichia</taxon>
        <taxon>Erysipelotrichales</taxon>
        <taxon>Coprobacillaceae</taxon>
        <taxon>Longibaculum</taxon>
    </lineage>
</organism>
<dbReference type="Proteomes" id="UP000295515">
    <property type="component" value="Unassembled WGS sequence"/>
</dbReference>
<dbReference type="PANTHER" id="PTHR10010:SF46">
    <property type="entry name" value="SODIUM-DEPENDENT PHOSPHATE TRANSPORT PROTEIN 2B"/>
    <property type="match status" value="1"/>
</dbReference>
<dbReference type="NCBIfam" id="NF037997">
    <property type="entry name" value="Na_Pi_symport"/>
    <property type="match status" value="1"/>
</dbReference>
<dbReference type="InterPro" id="IPR038078">
    <property type="entry name" value="PhoU-like_sf"/>
</dbReference>
<feature type="domain" description="PhoU" evidence="7">
    <location>
        <begin position="354"/>
        <end position="440"/>
    </location>
</feature>
<dbReference type="SUPFAM" id="SSF109755">
    <property type="entry name" value="PhoU-like"/>
    <property type="match status" value="1"/>
</dbReference>
<evidence type="ECO:0000256" key="3">
    <source>
        <dbReference type="ARBA" id="ARBA00022692"/>
    </source>
</evidence>
<dbReference type="AlphaFoldDB" id="A0A4R3Z8Z8"/>
<feature type="transmembrane region" description="Helical" evidence="6">
    <location>
        <begin position="173"/>
        <end position="200"/>
    </location>
</feature>
<evidence type="ECO:0000313" key="8">
    <source>
        <dbReference type="EMBL" id="TCW00933.1"/>
    </source>
</evidence>
<keyword evidence="9" id="KW-1185">Reference proteome</keyword>
<dbReference type="GO" id="GO:0044341">
    <property type="term" value="P:sodium-dependent phosphate transport"/>
    <property type="evidence" value="ECO:0007669"/>
    <property type="project" value="InterPro"/>
</dbReference>
<protein>
    <submittedName>
        <fullName evidence="8">Phosphate:Na+ symporter</fullName>
    </submittedName>
</protein>
<dbReference type="RefSeq" id="WP_066449427.1">
    <property type="nucleotide sequence ID" value="NZ_CAUWFI010000012.1"/>
</dbReference>
<dbReference type="Pfam" id="PF01895">
    <property type="entry name" value="PhoU"/>
    <property type="match status" value="2"/>
</dbReference>
<evidence type="ECO:0000259" key="7">
    <source>
        <dbReference type="Pfam" id="PF01895"/>
    </source>
</evidence>
<dbReference type="InterPro" id="IPR026022">
    <property type="entry name" value="PhoU_dom"/>
</dbReference>
<accession>A0A4R3Z8Z8</accession>
<evidence type="ECO:0000313" key="9">
    <source>
        <dbReference type="Proteomes" id="UP000295515"/>
    </source>
</evidence>
<dbReference type="EMBL" id="SMCQ01000005">
    <property type="protein sequence ID" value="TCW00933.1"/>
    <property type="molecule type" value="Genomic_DNA"/>
</dbReference>
<evidence type="ECO:0000256" key="5">
    <source>
        <dbReference type="ARBA" id="ARBA00023136"/>
    </source>
</evidence>
<dbReference type="Pfam" id="PF02690">
    <property type="entry name" value="Na_Pi_cotrans"/>
    <property type="match status" value="2"/>
</dbReference>
<gene>
    <name evidence="8" type="ORF">EDD60_10526</name>
</gene>
<reference evidence="8 9" key="1">
    <citation type="submission" date="2019-03" db="EMBL/GenBank/DDBJ databases">
        <title>Genomic Encyclopedia of Type Strains, Phase IV (KMG-IV): sequencing the most valuable type-strain genomes for metagenomic binning, comparative biology and taxonomic classification.</title>
        <authorList>
            <person name="Goeker M."/>
        </authorList>
    </citation>
    <scope>NUCLEOTIDE SEQUENCE [LARGE SCALE GENOMIC DNA]</scope>
    <source>
        <strain evidence="8 9">DSM 29487</strain>
    </source>
</reference>
<keyword evidence="3 6" id="KW-0812">Transmembrane</keyword>
<comment type="caution">
    <text evidence="8">The sequence shown here is derived from an EMBL/GenBank/DDBJ whole genome shotgun (WGS) entry which is preliminary data.</text>
</comment>
<dbReference type="NCBIfam" id="TIGR00704">
    <property type="entry name" value="NaPi_cotrn_rel"/>
    <property type="match status" value="1"/>
</dbReference>
<feature type="transmembrane region" description="Helical" evidence="6">
    <location>
        <begin position="102"/>
        <end position="123"/>
    </location>
</feature>
<proteinExistence type="predicted"/>
<dbReference type="InterPro" id="IPR004633">
    <property type="entry name" value="NaPi_cotrn-rel/YqeW-like"/>
</dbReference>
<evidence type="ECO:0000256" key="2">
    <source>
        <dbReference type="ARBA" id="ARBA00022475"/>
    </source>
</evidence>
<keyword evidence="4 6" id="KW-1133">Transmembrane helix</keyword>
<feature type="domain" description="PhoU" evidence="7">
    <location>
        <begin position="459"/>
        <end position="541"/>
    </location>
</feature>
<name>A0A4R3Z8Z8_9FIRM</name>
<dbReference type="PANTHER" id="PTHR10010">
    <property type="entry name" value="SOLUTE CARRIER FAMILY 34 SODIUM PHOSPHATE , MEMBER 2-RELATED"/>
    <property type="match status" value="1"/>
</dbReference>
<comment type="subcellular location">
    <subcellularLocation>
        <location evidence="1">Cell membrane</location>
        <topology evidence="1">Multi-pass membrane protein</topology>
    </subcellularLocation>
</comment>
<evidence type="ECO:0000256" key="1">
    <source>
        <dbReference type="ARBA" id="ARBA00004651"/>
    </source>
</evidence>
<feature type="transmembrane region" description="Helical" evidence="6">
    <location>
        <begin position="45"/>
        <end position="74"/>
    </location>
</feature>
<dbReference type="GO" id="GO:0005436">
    <property type="term" value="F:sodium:phosphate symporter activity"/>
    <property type="evidence" value="ECO:0007669"/>
    <property type="project" value="InterPro"/>
</dbReference>
<dbReference type="GeneID" id="98914852"/>
<dbReference type="Gene3D" id="1.20.58.220">
    <property type="entry name" value="Phosphate transport system protein phou homolog 2, domain 2"/>
    <property type="match status" value="1"/>
</dbReference>
<dbReference type="GO" id="GO:0005886">
    <property type="term" value="C:plasma membrane"/>
    <property type="evidence" value="ECO:0007669"/>
    <property type="project" value="UniProtKB-SubCell"/>
</dbReference>
<sequence length="568" mass="62345">MDLTLVFSLMGGLGMFLYGMKLMSDSLANVAGAKLRTILEKMTKNTFVGMLVGMAFTAVVQSSSATTVLVVSFVNAGLMNLYQATGIIMGANIGTTITGQLIAFNLSDIAPLFVLIGVVMLMFSKKANIQKIGEVILGFGILFVGLASMSGAMSTLKDSPVIVHMLSTLTNPFLAILIGFAITAVLQSSSATVGIVILLASQGLLQLHICFYIILGCNMGSCVSALIASLGGKKNAKRAAYIHFLFNVFGSLAIVVLLQLFMPQIEGGIMALTGSQHLTGQALHDAMARNVANAHTIFKVFQVLILYPFTKWIVKATYVLVPGDDEESGFSLQYISDKVAFSATTAIPQAIHEVERMAEIARLNLNLAVNSLLEIDTSTQEEIAKNEEHIDFLNHAIFEYLNRINQVPLPEEDSRIIGPLFHVIADIERIGDHAKSIANITLTWERKKYQFTHAHKTEIRELLTMVNSELELSLDMFTQKSLDHLNEILKLEDLVDRKEDRLQKAYLTDIKRKETAPREGMLYSDLVAALERVGDHATNIAFSILNDDSEEIGRLIEEEHVDPSDYIL</sequence>
<feature type="transmembrane region" description="Helical" evidence="6">
    <location>
        <begin position="240"/>
        <end position="261"/>
    </location>
</feature>
<feature type="transmembrane region" description="Helical" evidence="6">
    <location>
        <begin position="6"/>
        <end position="24"/>
    </location>
</feature>
<feature type="transmembrane region" description="Helical" evidence="6">
    <location>
        <begin position="207"/>
        <end position="228"/>
    </location>
</feature>
<dbReference type="InterPro" id="IPR003841">
    <property type="entry name" value="Na/Pi_transpt"/>
</dbReference>
<evidence type="ECO:0000256" key="6">
    <source>
        <dbReference type="SAM" id="Phobius"/>
    </source>
</evidence>
<feature type="transmembrane region" description="Helical" evidence="6">
    <location>
        <begin position="135"/>
        <end position="153"/>
    </location>
</feature>
<keyword evidence="5 6" id="KW-0472">Membrane</keyword>